<comment type="caution">
    <text evidence="2">The sequence shown here is derived from an EMBL/GenBank/DDBJ whole genome shotgun (WGS) entry which is preliminary data.</text>
</comment>
<feature type="non-terminal residue" evidence="2">
    <location>
        <position position="1"/>
    </location>
</feature>
<feature type="transmembrane region" description="Helical" evidence="1">
    <location>
        <begin position="163"/>
        <end position="184"/>
    </location>
</feature>
<feature type="transmembrane region" description="Helical" evidence="1">
    <location>
        <begin position="21"/>
        <end position="41"/>
    </location>
</feature>
<evidence type="ECO:0008006" key="4">
    <source>
        <dbReference type="Google" id="ProtNLM"/>
    </source>
</evidence>
<feature type="transmembrane region" description="Helical" evidence="1">
    <location>
        <begin position="121"/>
        <end position="143"/>
    </location>
</feature>
<dbReference type="Proteomes" id="UP001519460">
    <property type="component" value="Unassembled WGS sequence"/>
</dbReference>
<keyword evidence="1" id="KW-0812">Transmembrane</keyword>
<sequence>TSNDSTFKMPGSFSTAQKLSLAGMFVGSIMCLVGLGAPYWLVTDIELGGESIPDKLVGANMGVFMICGHVLGEEECDFLSTDSDTQWLFVTRICGSACVLVGGICGLVALCLACCGRGSRFVPLGVVCFLAACAGAVAPGVFSNNMDILTTSVMSVKVVTYGWAFYLYCSGVGLLGLVSIMACFSAPENPIGGMVLGHAGPAAVIVTQTGPHPYVPLEEPSAMMTTSQVPGVTVVNPANRY</sequence>
<proteinExistence type="predicted"/>
<evidence type="ECO:0000256" key="1">
    <source>
        <dbReference type="SAM" id="Phobius"/>
    </source>
</evidence>
<protein>
    <recommendedName>
        <fullName evidence="4">Transmembrane protein</fullName>
    </recommendedName>
</protein>
<feature type="transmembrane region" description="Helical" evidence="1">
    <location>
        <begin position="87"/>
        <end position="114"/>
    </location>
</feature>
<keyword evidence="3" id="KW-1185">Reference proteome</keyword>
<organism evidence="2 3">
    <name type="scientific">Batillaria attramentaria</name>
    <dbReference type="NCBI Taxonomy" id="370345"/>
    <lineage>
        <taxon>Eukaryota</taxon>
        <taxon>Metazoa</taxon>
        <taxon>Spiralia</taxon>
        <taxon>Lophotrochozoa</taxon>
        <taxon>Mollusca</taxon>
        <taxon>Gastropoda</taxon>
        <taxon>Caenogastropoda</taxon>
        <taxon>Sorbeoconcha</taxon>
        <taxon>Cerithioidea</taxon>
        <taxon>Batillariidae</taxon>
        <taxon>Batillaria</taxon>
    </lineage>
</organism>
<gene>
    <name evidence="2" type="ORF">BaRGS_00007381</name>
</gene>
<evidence type="ECO:0000313" key="2">
    <source>
        <dbReference type="EMBL" id="KAK7501256.1"/>
    </source>
</evidence>
<dbReference type="AlphaFoldDB" id="A0ABD0LQ28"/>
<keyword evidence="1" id="KW-1133">Transmembrane helix</keyword>
<reference evidence="2 3" key="1">
    <citation type="journal article" date="2023" name="Sci. Data">
        <title>Genome assembly of the Korean intertidal mud-creeper Batillaria attramentaria.</title>
        <authorList>
            <person name="Patra A.K."/>
            <person name="Ho P.T."/>
            <person name="Jun S."/>
            <person name="Lee S.J."/>
            <person name="Kim Y."/>
            <person name="Won Y.J."/>
        </authorList>
    </citation>
    <scope>NUCLEOTIDE SEQUENCE [LARGE SCALE GENOMIC DNA]</scope>
    <source>
        <strain evidence="2">Wonlab-2016</strain>
    </source>
</reference>
<name>A0ABD0LQ28_9CAEN</name>
<keyword evidence="1" id="KW-0472">Membrane</keyword>
<evidence type="ECO:0000313" key="3">
    <source>
        <dbReference type="Proteomes" id="UP001519460"/>
    </source>
</evidence>
<accession>A0ABD0LQ28</accession>
<dbReference type="Gene3D" id="1.20.140.150">
    <property type="match status" value="1"/>
</dbReference>
<dbReference type="EMBL" id="JACVVK020000032">
    <property type="protein sequence ID" value="KAK7501256.1"/>
    <property type="molecule type" value="Genomic_DNA"/>
</dbReference>